<organism evidence="3 4">
    <name type="scientific">Cyprinus carpio carpio</name>
    <dbReference type="NCBI Taxonomy" id="630221"/>
    <lineage>
        <taxon>Eukaryota</taxon>
        <taxon>Metazoa</taxon>
        <taxon>Chordata</taxon>
        <taxon>Craniata</taxon>
        <taxon>Vertebrata</taxon>
        <taxon>Euteleostomi</taxon>
        <taxon>Actinopterygii</taxon>
        <taxon>Neopterygii</taxon>
        <taxon>Teleostei</taxon>
        <taxon>Ostariophysi</taxon>
        <taxon>Cypriniformes</taxon>
        <taxon>Cyprinidae</taxon>
        <taxon>Cyprininae</taxon>
        <taxon>Cyprinus</taxon>
    </lineage>
</organism>
<dbReference type="Proteomes" id="UP001108240">
    <property type="component" value="Unplaced"/>
</dbReference>
<evidence type="ECO:0000313" key="3">
    <source>
        <dbReference type="Ensembl" id="ENSCCRP00000137547.1"/>
    </source>
</evidence>
<feature type="coiled-coil region" evidence="1">
    <location>
        <begin position="544"/>
        <end position="628"/>
    </location>
</feature>
<keyword evidence="1" id="KW-0175">Coiled coil</keyword>
<feature type="region of interest" description="Disordered" evidence="2">
    <location>
        <begin position="234"/>
        <end position="254"/>
    </location>
</feature>
<dbReference type="GeneTree" id="ENSGT00940000167699"/>
<feature type="coiled-coil region" evidence="1">
    <location>
        <begin position="315"/>
        <end position="342"/>
    </location>
</feature>
<dbReference type="InterPro" id="IPR038820">
    <property type="entry name" value="CCDC171"/>
</dbReference>
<feature type="compositionally biased region" description="Basic residues" evidence="2">
    <location>
        <begin position="9"/>
        <end position="18"/>
    </location>
</feature>
<reference evidence="3" key="1">
    <citation type="submission" date="2025-08" db="UniProtKB">
        <authorList>
            <consortium name="Ensembl"/>
        </authorList>
    </citation>
    <scope>IDENTIFICATION</scope>
</reference>
<feature type="coiled-coil region" evidence="1">
    <location>
        <begin position="368"/>
        <end position="402"/>
    </location>
</feature>
<reference evidence="3" key="2">
    <citation type="submission" date="2025-09" db="UniProtKB">
        <authorList>
            <consortium name="Ensembl"/>
        </authorList>
    </citation>
    <scope>IDENTIFICATION</scope>
</reference>
<protein>
    <submittedName>
        <fullName evidence="3">Coiled-coil domain containing 171</fullName>
    </submittedName>
</protein>
<keyword evidence="4" id="KW-1185">Reference proteome</keyword>
<evidence type="ECO:0000313" key="4">
    <source>
        <dbReference type="Proteomes" id="UP001108240"/>
    </source>
</evidence>
<feature type="coiled-coil region" evidence="1">
    <location>
        <begin position="858"/>
        <end position="918"/>
    </location>
</feature>
<feature type="coiled-coil region" evidence="1">
    <location>
        <begin position="971"/>
        <end position="1005"/>
    </location>
</feature>
<proteinExistence type="predicted"/>
<sequence>MPTESPAVRPRHGNRAKRKDPVSTLRASHPRAAAPSAQNSQEEIDRLRDVIDRLQRDRRDAERETAEGFTLTAELRWKMNQLEKEKLDFTSKHNEEVAQYEAQVARLRAQVERGEAQRQTMEYDIAVVRRDAAAERRNTEEKMNDLKKDNRRLDVLNLELHQRVSDLQRSLEITQQARDDDLKGLTTELHERDHLLLSANAENDLLQADKSRLQTLIQEQTDTLQKVKCEMERMKRDREKNTEKLKHRSTELNRSTEREEKLRCDLEAALQKVKVLEQSVESERAAHLQSKFNSEIIQMRMRDLEEALEVEKSSHAEVSSRLELLKQKCGELERAYDHERDKSRDTSHKLTQLEKDFLTMKTDLSAQLDQEKAASAELIGQLEQERAESAELSVKLQEQEKVWTERHQEISRAVVCVQQSYDGLYSDLDHVLQQYQQQGATHAHSTEDGGKHKASALMDVLRETLHYYNTQLQESVIVMQKLNDEVRHKDETITDLQRNMQEKLTFLHTLYQRLLAGCVLVTPPHSMLGSFSWAELSAVVQEHVDRLTSDLSAANQKVSRLESVCEGKSAALESVSAQLRQREESWSKQREDLNTQHTHLNNQLQHKIQDLSRQLQQAEGRVHSLERTQCKQEQEVMCLVSASGVLAGCVRGLRRQVCALAWQKAVLQEQVCGADVLRSEVSRLLQALGDGGVKGRGTHRFRSCVIAVLAAGRLRALGRRSAVMFRVALGLGLQPLVSVNELKLGEEEEEEEEEDDGSRVMKTLTSSRLLVLIHTCMEELQQELNRSGGVKDSSCVLTAAQSSCRKLLQRLLSDVDSQCCGNYGKDSLARRLADGLNTLVKHSYCNSKMMMASLQKHMLEFTQRLHSAEVERRNLRLEISRINRTNSCRDTHTACVPLQRFESVCEELSSALQREQRAQALLHDQASQLQQLGLSMELHTGEELEKDRTLAQAVQSLSDAKLELRRKHQSLRSLGKQLSQSQQENKQLQHDITRAQNTLTTAEMNKESLMSYMKSVEEHLQEMKDHVILSRRPSSRDDFTLQLSRLSHIPSDLQRIMGNPEIEACQRLVMRFLELHQLVCSKVSSQERAISSYESHISTLKSELQHACLRERSGCIPLRASSDPSAEVDYGTCFLSDAAVSLRGSDLQRTVKERKH</sequence>
<feature type="compositionally biased region" description="Low complexity" evidence="2">
    <location>
        <begin position="26"/>
        <end position="37"/>
    </location>
</feature>
<name>A0A9J7ZYC1_CYPCA</name>
<evidence type="ECO:0000256" key="2">
    <source>
        <dbReference type="SAM" id="MobiDB-lite"/>
    </source>
</evidence>
<dbReference type="PANTHER" id="PTHR47899">
    <property type="entry name" value="COILED-COIL DOMAIN-CONTAINING PROTEIN 171"/>
    <property type="match status" value="1"/>
</dbReference>
<evidence type="ECO:0000256" key="1">
    <source>
        <dbReference type="SAM" id="Coils"/>
    </source>
</evidence>
<dbReference type="AlphaFoldDB" id="A0A9J7ZYC1"/>
<feature type="coiled-coil region" evidence="1">
    <location>
        <begin position="90"/>
        <end position="156"/>
    </location>
</feature>
<feature type="region of interest" description="Disordered" evidence="2">
    <location>
        <begin position="1"/>
        <end position="45"/>
    </location>
</feature>
<dbReference type="Ensembl" id="ENSCCRT00000109914.1">
    <property type="protein sequence ID" value="ENSCCRP00000137547.1"/>
    <property type="gene ID" value="ENSCCRG00000069211.1"/>
</dbReference>
<accession>A0A9J7ZYC1</accession>
<dbReference type="PANTHER" id="PTHR47899:SF1">
    <property type="entry name" value="COILED-COIL DOMAIN-CONTAINING PROTEIN 171"/>
    <property type="match status" value="1"/>
</dbReference>